<keyword evidence="1" id="KW-0812">Transmembrane</keyword>
<accession>X1G712</accession>
<dbReference type="Pfam" id="PF02397">
    <property type="entry name" value="Bac_transf"/>
    <property type="match status" value="1"/>
</dbReference>
<dbReference type="AlphaFoldDB" id="X1G712"/>
<dbReference type="InterPro" id="IPR003362">
    <property type="entry name" value="Bact_transf"/>
</dbReference>
<feature type="transmembrane region" description="Helical" evidence="1">
    <location>
        <begin position="117"/>
        <end position="136"/>
    </location>
</feature>
<dbReference type="PANTHER" id="PTHR30576">
    <property type="entry name" value="COLANIC BIOSYNTHESIS UDP-GLUCOSE LIPID CARRIER TRANSFERASE"/>
    <property type="match status" value="1"/>
</dbReference>
<evidence type="ECO:0000259" key="2">
    <source>
        <dbReference type="Pfam" id="PF02397"/>
    </source>
</evidence>
<protein>
    <recommendedName>
        <fullName evidence="2">Bacterial sugar transferase domain-containing protein</fullName>
    </recommendedName>
</protein>
<dbReference type="GO" id="GO:0016780">
    <property type="term" value="F:phosphotransferase activity, for other substituted phosphate groups"/>
    <property type="evidence" value="ECO:0007669"/>
    <property type="project" value="TreeGrafter"/>
</dbReference>
<keyword evidence="1" id="KW-1133">Transmembrane helix</keyword>
<proteinExistence type="predicted"/>
<dbReference type="EMBL" id="BARU01010793">
    <property type="protein sequence ID" value="GAH37354.1"/>
    <property type="molecule type" value="Genomic_DNA"/>
</dbReference>
<dbReference type="PANTHER" id="PTHR30576:SF20">
    <property type="entry name" value="QUINOVOSAMINEPHOSPHOTRANSFERAE-RELATED"/>
    <property type="match status" value="1"/>
</dbReference>
<name>X1G712_9ZZZZ</name>
<feature type="domain" description="Bacterial sugar transferase" evidence="2">
    <location>
        <begin position="2"/>
        <end position="132"/>
    </location>
</feature>
<keyword evidence="1" id="KW-0472">Membrane</keyword>
<evidence type="ECO:0000256" key="1">
    <source>
        <dbReference type="SAM" id="Phobius"/>
    </source>
</evidence>
<organism evidence="3">
    <name type="scientific">marine sediment metagenome</name>
    <dbReference type="NCBI Taxonomy" id="412755"/>
    <lineage>
        <taxon>unclassified sequences</taxon>
        <taxon>metagenomes</taxon>
        <taxon>ecological metagenomes</taxon>
    </lineage>
</organism>
<comment type="caution">
    <text evidence="3">The sequence shown here is derived from an EMBL/GenBank/DDBJ whole genome shotgun (WGS) entry which is preliminary data.</text>
</comment>
<gene>
    <name evidence="3" type="ORF">S03H2_20469</name>
</gene>
<evidence type="ECO:0000313" key="3">
    <source>
        <dbReference type="EMBL" id="GAH37354.1"/>
    </source>
</evidence>
<sequence>MTKHTLKEKVNYQAIENDPRITRIGRFLRKTAIDELPQLLNIFFGEMSFVGPRALLPSEIEACSNGKCIHIYDIPGYEKRIEVKPGLTGIAQVYAPRDITRRHKFKYDLLYIKKMNIFLDIKLILLSFLVTFKGRWEKRGLKLKMLE</sequence>
<reference evidence="3" key="1">
    <citation type="journal article" date="2014" name="Front. Microbiol.">
        <title>High frequency of phylogenetically diverse reductive dehalogenase-homologous genes in deep subseafloor sedimentary metagenomes.</title>
        <authorList>
            <person name="Kawai M."/>
            <person name="Futagami T."/>
            <person name="Toyoda A."/>
            <person name="Takaki Y."/>
            <person name="Nishi S."/>
            <person name="Hori S."/>
            <person name="Arai W."/>
            <person name="Tsubouchi T."/>
            <person name="Morono Y."/>
            <person name="Uchiyama I."/>
            <person name="Ito T."/>
            <person name="Fujiyama A."/>
            <person name="Inagaki F."/>
            <person name="Takami H."/>
        </authorList>
    </citation>
    <scope>NUCLEOTIDE SEQUENCE</scope>
    <source>
        <strain evidence="3">Expedition CK06-06</strain>
    </source>
</reference>